<dbReference type="PANTHER" id="PTHR12526:SF622">
    <property type="entry name" value="GLYCOSYLTRANSFERASE (GROUP I)"/>
    <property type="match status" value="1"/>
</dbReference>
<dbReference type="SUPFAM" id="SSF53756">
    <property type="entry name" value="UDP-Glycosyltransferase/glycogen phosphorylase"/>
    <property type="match status" value="1"/>
</dbReference>
<gene>
    <name evidence="2" type="ORF">A7E78_03525</name>
</gene>
<reference evidence="2 3" key="1">
    <citation type="journal article" date="2017" name="Genome Announc.">
        <title>Complete Genome Sequences of Two Acetylene-Fermenting Pelobacter acetylenicus Strains.</title>
        <authorList>
            <person name="Sutton J.M."/>
            <person name="Baesman S.M."/>
            <person name="Fierst J.L."/>
            <person name="Poret-Peterson A.T."/>
            <person name="Oremland R.S."/>
            <person name="Dunlap D.S."/>
            <person name="Akob D.M."/>
        </authorList>
    </citation>
    <scope>NUCLEOTIDE SEQUENCE [LARGE SCALE GENOMIC DNA]</scope>
    <source>
        <strain evidence="2 3">SFB93</strain>
    </source>
</reference>
<protein>
    <recommendedName>
        <fullName evidence="1">Glycosyl transferase family 1 domain-containing protein</fullName>
    </recommendedName>
</protein>
<dbReference type="RefSeq" id="WP_072282943.1">
    <property type="nucleotide sequence ID" value="NZ_CP015519.1"/>
</dbReference>
<dbReference type="Proteomes" id="UP000182517">
    <property type="component" value="Chromosome"/>
</dbReference>
<organism evidence="2 3">
    <name type="scientific">Syntrophotalea acetylenivorans</name>
    <dbReference type="NCBI Taxonomy" id="1842532"/>
    <lineage>
        <taxon>Bacteria</taxon>
        <taxon>Pseudomonadati</taxon>
        <taxon>Thermodesulfobacteriota</taxon>
        <taxon>Desulfuromonadia</taxon>
        <taxon>Desulfuromonadales</taxon>
        <taxon>Syntrophotaleaceae</taxon>
        <taxon>Syntrophotalea</taxon>
    </lineage>
</organism>
<dbReference type="STRING" id="1842532.A7E78_03525"/>
<dbReference type="AlphaFoldDB" id="A0A1L3GM19"/>
<keyword evidence="3" id="KW-1185">Reference proteome</keyword>
<proteinExistence type="predicted"/>
<dbReference type="OrthoDB" id="9803091at2"/>
<accession>A0A1L3GM19</accession>
<dbReference type="Gene3D" id="3.40.50.2000">
    <property type="entry name" value="Glycogen Phosphorylase B"/>
    <property type="match status" value="1"/>
</dbReference>
<evidence type="ECO:0000313" key="2">
    <source>
        <dbReference type="EMBL" id="APG26983.1"/>
    </source>
</evidence>
<dbReference type="EMBL" id="CP015519">
    <property type="protein sequence ID" value="APG26983.1"/>
    <property type="molecule type" value="Genomic_DNA"/>
</dbReference>
<dbReference type="KEGG" id="pef:A7E78_03525"/>
<evidence type="ECO:0000313" key="3">
    <source>
        <dbReference type="Proteomes" id="UP000182517"/>
    </source>
</evidence>
<name>A0A1L3GM19_9BACT</name>
<dbReference type="PANTHER" id="PTHR12526">
    <property type="entry name" value="GLYCOSYLTRANSFERASE"/>
    <property type="match status" value="1"/>
</dbReference>
<dbReference type="InterPro" id="IPR001296">
    <property type="entry name" value="Glyco_trans_1"/>
</dbReference>
<evidence type="ECO:0000259" key="1">
    <source>
        <dbReference type="Pfam" id="PF00534"/>
    </source>
</evidence>
<feature type="domain" description="Glycosyl transferase family 1" evidence="1">
    <location>
        <begin position="191"/>
        <end position="338"/>
    </location>
</feature>
<dbReference type="Pfam" id="PF00534">
    <property type="entry name" value="Glycos_transf_1"/>
    <property type="match status" value="1"/>
</dbReference>
<sequence length="382" mass="43490">MRVVAWGTYDKGKPRVRILLDGLRQNGIEIVECHADIWNGVEDKACMRKSWKLVPVLLRWIFSYPKLVINYLLLPKHDAVFVGYMGHLDAIVLWPFAKLRGVPVIWDAFLSIYNTIVEDRGLTRRLNPLSFIVCILEFLACCASNLILLDTNSHIDYFCKKYPLPPEKFLRVFVGVENNYFSELTSPYKAPQPNEPLKILFYGQFIPLHGIEHIISTARLLEEQNIEFTIIGNGQEKEKIDNMLTNYPLPKLKWILWVPYKNLSEWIGDADICLGIFGNSQKASQVIPNKVFQVLACGKPLITRDSPAIRELLTPEMPGIRLVPPADPNRMAEAILDMREELISIPPEVLHQNLIKTLIPKAIGKTLKPTLVALVKSPKGTF</sequence>